<keyword evidence="5" id="KW-0204">Cytolysis</keyword>
<feature type="transmembrane region" description="Helical" evidence="13">
    <location>
        <begin position="145"/>
        <end position="172"/>
    </location>
</feature>
<dbReference type="InterPro" id="IPR003593">
    <property type="entry name" value="AAA+_ATPase"/>
</dbReference>
<dbReference type="GO" id="GO:0016887">
    <property type="term" value="F:ATP hydrolysis activity"/>
    <property type="evidence" value="ECO:0007669"/>
    <property type="project" value="InterPro"/>
</dbReference>
<gene>
    <name evidence="16" type="ORF">G3580_04510</name>
</gene>
<evidence type="ECO:0000256" key="9">
    <source>
        <dbReference type="ARBA" id="ARBA00023136"/>
    </source>
</evidence>
<evidence type="ECO:0000256" key="6">
    <source>
        <dbReference type="ARBA" id="ARBA00022741"/>
    </source>
</evidence>
<feature type="transmembrane region" description="Helical" evidence="13">
    <location>
        <begin position="178"/>
        <end position="197"/>
    </location>
</feature>
<dbReference type="InterPro" id="IPR036640">
    <property type="entry name" value="ABC1_TM_sf"/>
</dbReference>
<evidence type="ECO:0000256" key="12">
    <source>
        <dbReference type="ARBA" id="ARBA00072252"/>
    </source>
</evidence>
<evidence type="ECO:0000259" key="15">
    <source>
        <dbReference type="PROSITE" id="PS50929"/>
    </source>
</evidence>
<dbReference type="EMBL" id="CP048836">
    <property type="protein sequence ID" value="QID16966.1"/>
    <property type="molecule type" value="Genomic_DNA"/>
</dbReference>
<sequence length="584" mass="62227">MKHLTNLWPHLDSRRRWQIGGLCLLILVSSFAELLSLGAVMPFLAVMAAPERVFESAALQPVIQALDITSAESLLLPLACIFALASLTSAAIRMLLLWVMTRLAFAIGADISFGIYNKALHQPYATHVARNSSETISGITVKSHAVIYGGLLPTLQLASAMVTLVVIVTGLVSLDPGVALATLLGFGAAYGGLIFAARKRLASNGRRIAEESTRVLKCLQEGLGGIRDVLLDGSQATYCKVYRDADLPLRRAQGNNQFISTSPRYAIEAIGLSMIAALSYYLVGQPGGLESALPLLGVLALGAQRMVPALQQAYASWAGIKGNQASVEDAIAMLEHAGAEAEPSDTGPLAFEHEIRLDGLSFAYQADQAAVLQQLDLTIRKGDRIGIIGATGSGKSTLMDIIMGLLAPVSGGLLIDGVKIDASTRRAWQKHIAHVPQAIFLSDSSVEENIAFGVPPSKIDHERVRAAARQAQIADLIESMPDGYRSVVGERGGRLSGGQRQRIGIARALYKQADVIVFDEATSALDNATERSVMAAIDALRADLTVVMIAHRLTTLQKCNRIVELADGKVVRVGSYEEIVGGHS</sequence>
<dbReference type="PROSITE" id="PS50893">
    <property type="entry name" value="ABC_TRANSPORTER_2"/>
    <property type="match status" value="1"/>
</dbReference>
<keyword evidence="8 13" id="KW-1133">Transmembrane helix</keyword>
<feature type="domain" description="ABC transmembrane type-1" evidence="15">
    <location>
        <begin position="59"/>
        <end position="283"/>
    </location>
</feature>
<keyword evidence="2" id="KW-0813">Transport</keyword>
<dbReference type="Gene3D" id="3.40.50.300">
    <property type="entry name" value="P-loop containing nucleotide triphosphate hydrolases"/>
    <property type="match status" value="1"/>
</dbReference>
<dbReference type="KEGG" id="azq:G3580_04510"/>
<evidence type="ECO:0000256" key="4">
    <source>
        <dbReference type="ARBA" id="ARBA00022692"/>
    </source>
</evidence>
<dbReference type="InterPro" id="IPR027417">
    <property type="entry name" value="P-loop_NTPase"/>
</dbReference>
<dbReference type="SMART" id="SM00382">
    <property type="entry name" value="AAA"/>
    <property type="match status" value="1"/>
</dbReference>
<dbReference type="Proteomes" id="UP000501991">
    <property type="component" value="Chromosome"/>
</dbReference>
<evidence type="ECO:0000256" key="1">
    <source>
        <dbReference type="ARBA" id="ARBA00004651"/>
    </source>
</evidence>
<comment type="function">
    <text evidence="10">Involved in the export of calmodulin-sensitive adenylate cyclase-hemolysin (cyclolysin).</text>
</comment>
<evidence type="ECO:0000313" key="17">
    <source>
        <dbReference type="Proteomes" id="UP000501991"/>
    </source>
</evidence>
<keyword evidence="4 13" id="KW-0812">Transmembrane</keyword>
<keyword evidence="6" id="KW-0547">Nucleotide-binding</keyword>
<evidence type="ECO:0000256" key="8">
    <source>
        <dbReference type="ARBA" id="ARBA00022989"/>
    </source>
</evidence>
<dbReference type="FunFam" id="3.40.50.300:FF:000299">
    <property type="entry name" value="ABC transporter ATP-binding protein/permease"/>
    <property type="match status" value="1"/>
</dbReference>
<keyword evidence="3" id="KW-1003">Cell membrane</keyword>
<keyword evidence="9 13" id="KW-0472">Membrane</keyword>
<dbReference type="AlphaFoldDB" id="A0A6C1B032"/>
<evidence type="ECO:0000313" key="16">
    <source>
        <dbReference type="EMBL" id="QID16966.1"/>
    </source>
</evidence>
<dbReference type="PANTHER" id="PTHR24221:SF654">
    <property type="entry name" value="ATP-BINDING CASSETTE SUB-FAMILY B MEMBER 6"/>
    <property type="match status" value="1"/>
</dbReference>
<protein>
    <recommendedName>
        <fullName evidence="12">Cyclolysin secretion/processing ATP-binding protein CyaB</fullName>
    </recommendedName>
</protein>
<dbReference type="SUPFAM" id="SSF52540">
    <property type="entry name" value="P-loop containing nucleoside triphosphate hydrolases"/>
    <property type="match status" value="1"/>
</dbReference>
<comment type="subcellular location">
    <subcellularLocation>
        <location evidence="1">Cell membrane</location>
        <topology evidence="1">Multi-pass membrane protein</topology>
    </subcellularLocation>
</comment>
<comment type="similarity">
    <text evidence="11">Belongs to the ABC transporter superfamily. Cyclolysin exporter (TC 3.A.1.109.2) family.</text>
</comment>
<dbReference type="InterPro" id="IPR039421">
    <property type="entry name" value="Type_1_exporter"/>
</dbReference>
<evidence type="ECO:0000256" key="3">
    <source>
        <dbReference type="ARBA" id="ARBA00022475"/>
    </source>
</evidence>
<dbReference type="GO" id="GO:0140359">
    <property type="term" value="F:ABC-type transporter activity"/>
    <property type="evidence" value="ECO:0007669"/>
    <property type="project" value="InterPro"/>
</dbReference>
<dbReference type="PANTHER" id="PTHR24221">
    <property type="entry name" value="ATP-BINDING CASSETTE SUB-FAMILY B"/>
    <property type="match status" value="1"/>
</dbReference>
<dbReference type="Gene3D" id="1.20.1560.10">
    <property type="entry name" value="ABC transporter type 1, transmembrane domain"/>
    <property type="match status" value="1"/>
</dbReference>
<dbReference type="InterPro" id="IPR003439">
    <property type="entry name" value="ABC_transporter-like_ATP-bd"/>
</dbReference>
<dbReference type="SUPFAM" id="SSF90123">
    <property type="entry name" value="ABC transporter transmembrane region"/>
    <property type="match status" value="1"/>
</dbReference>
<dbReference type="PROSITE" id="PS50929">
    <property type="entry name" value="ABC_TM1F"/>
    <property type="match status" value="1"/>
</dbReference>
<evidence type="ECO:0000256" key="5">
    <source>
        <dbReference type="ARBA" id="ARBA00022735"/>
    </source>
</evidence>
<dbReference type="GO" id="GO:0031640">
    <property type="term" value="P:killing of cells of another organism"/>
    <property type="evidence" value="ECO:0007669"/>
    <property type="project" value="UniProtKB-KW"/>
</dbReference>
<keyword evidence="7 16" id="KW-0067">ATP-binding</keyword>
<dbReference type="InterPro" id="IPR011527">
    <property type="entry name" value="ABC1_TM_dom"/>
</dbReference>
<evidence type="ECO:0000259" key="14">
    <source>
        <dbReference type="PROSITE" id="PS50893"/>
    </source>
</evidence>
<keyword evidence="17" id="KW-1185">Reference proteome</keyword>
<dbReference type="RefSeq" id="WP_173764132.1">
    <property type="nucleotide sequence ID" value="NZ_CP048836.1"/>
</dbReference>
<dbReference type="PROSITE" id="PS00211">
    <property type="entry name" value="ABC_TRANSPORTER_1"/>
    <property type="match status" value="1"/>
</dbReference>
<evidence type="ECO:0000256" key="10">
    <source>
        <dbReference type="ARBA" id="ARBA00055355"/>
    </source>
</evidence>
<evidence type="ECO:0000256" key="11">
    <source>
        <dbReference type="ARBA" id="ARBA00061173"/>
    </source>
</evidence>
<feature type="transmembrane region" description="Helical" evidence="13">
    <location>
        <begin position="265"/>
        <end position="283"/>
    </location>
</feature>
<dbReference type="GO" id="GO:0005886">
    <property type="term" value="C:plasma membrane"/>
    <property type="evidence" value="ECO:0007669"/>
    <property type="project" value="UniProtKB-SubCell"/>
</dbReference>
<dbReference type="GO" id="GO:0034040">
    <property type="term" value="F:ATPase-coupled lipid transmembrane transporter activity"/>
    <property type="evidence" value="ECO:0007669"/>
    <property type="project" value="TreeGrafter"/>
</dbReference>
<evidence type="ECO:0000256" key="13">
    <source>
        <dbReference type="SAM" id="Phobius"/>
    </source>
</evidence>
<dbReference type="Pfam" id="PF00005">
    <property type="entry name" value="ABC_tran"/>
    <property type="match status" value="1"/>
</dbReference>
<feature type="transmembrane region" description="Helical" evidence="13">
    <location>
        <begin position="21"/>
        <end position="45"/>
    </location>
</feature>
<dbReference type="GO" id="GO:0005524">
    <property type="term" value="F:ATP binding"/>
    <property type="evidence" value="ECO:0007669"/>
    <property type="project" value="UniProtKB-KW"/>
</dbReference>
<dbReference type="InterPro" id="IPR017871">
    <property type="entry name" value="ABC_transporter-like_CS"/>
</dbReference>
<name>A0A6C1B032_9RHOO</name>
<keyword evidence="5" id="KW-0354">Hemolysis</keyword>
<organism evidence="16 17">
    <name type="scientific">Nitrogeniibacter mangrovi</name>
    <dbReference type="NCBI Taxonomy" id="2016596"/>
    <lineage>
        <taxon>Bacteria</taxon>
        <taxon>Pseudomonadati</taxon>
        <taxon>Pseudomonadota</taxon>
        <taxon>Betaproteobacteria</taxon>
        <taxon>Rhodocyclales</taxon>
        <taxon>Zoogloeaceae</taxon>
        <taxon>Nitrogeniibacter</taxon>
    </lineage>
</organism>
<accession>A0A6C1B032</accession>
<feature type="domain" description="ABC transporter" evidence="14">
    <location>
        <begin position="355"/>
        <end position="584"/>
    </location>
</feature>
<feature type="transmembrane region" description="Helical" evidence="13">
    <location>
        <begin position="74"/>
        <end position="96"/>
    </location>
</feature>
<evidence type="ECO:0000256" key="2">
    <source>
        <dbReference type="ARBA" id="ARBA00022448"/>
    </source>
</evidence>
<reference evidence="16 17" key="1">
    <citation type="submission" date="2020-02" db="EMBL/GenBank/DDBJ databases">
        <title>Nitrogenibacter mangrovi gen. nov., sp. nov. isolated from mangrove sediment, a denitrifying betaproteobacterium.</title>
        <authorList>
            <person name="Liao H."/>
            <person name="Tian Y."/>
        </authorList>
    </citation>
    <scope>NUCLEOTIDE SEQUENCE [LARGE SCALE GENOMIC DNA]</scope>
    <source>
        <strain evidence="16 17">M9-3-2</strain>
    </source>
</reference>
<proteinExistence type="inferred from homology"/>
<evidence type="ECO:0000256" key="7">
    <source>
        <dbReference type="ARBA" id="ARBA00022840"/>
    </source>
</evidence>